<dbReference type="AlphaFoldDB" id="A0A381FF99"/>
<dbReference type="Pfam" id="PF14103">
    <property type="entry name" value="DUF4276"/>
    <property type="match status" value="1"/>
</dbReference>
<name>A0A381FF99_9FLAO</name>
<dbReference type="RefSeq" id="WP_115619603.1">
    <property type="nucleotide sequence ID" value="NZ_UFVR01000004.1"/>
</dbReference>
<organism evidence="1 2">
    <name type="scientific">Chryseobacterium indoltheticum</name>
    <dbReference type="NCBI Taxonomy" id="254"/>
    <lineage>
        <taxon>Bacteria</taxon>
        <taxon>Pseudomonadati</taxon>
        <taxon>Bacteroidota</taxon>
        <taxon>Flavobacteriia</taxon>
        <taxon>Flavobacteriales</taxon>
        <taxon>Weeksellaceae</taxon>
        <taxon>Chryseobacterium group</taxon>
        <taxon>Chryseobacterium</taxon>
    </lineage>
</organism>
<proteinExistence type="predicted"/>
<evidence type="ECO:0000313" key="1">
    <source>
        <dbReference type="EMBL" id="SUX45187.1"/>
    </source>
</evidence>
<accession>A0A381FF99</accession>
<dbReference type="EMBL" id="UFVR01000004">
    <property type="protein sequence ID" value="SUX45187.1"/>
    <property type="molecule type" value="Genomic_DNA"/>
</dbReference>
<evidence type="ECO:0008006" key="3">
    <source>
        <dbReference type="Google" id="ProtNLM"/>
    </source>
</evidence>
<protein>
    <recommendedName>
        <fullName evidence="3">DUF4276 family protein</fullName>
    </recommendedName>
</protein>
<sequence length="226" mass="26151">MSYQLFLGYTFEGTTDKVFYKSIIEKTISDILCSYSNKDVEIILTPLNKDGDSFVEQSINSIKKGYSENSTDIFYIHSDADDSSIDDVIKNKFEPLFKATSSITEINECKIIPIIPIYMTESWMLADFDLFKKEISTTKTKAQLNLSGNPEQFTNPKLKIIEALRITNNELPKKRRKDLAISDLYQIIGQKIEINKLMTLNSFKEFYINSFEFLKQLNLIDYHINI</sequence>
<dbReference type="InterPro" id="IPR025455">
    <property type="entry name" value="DUF4276"/>
</dbReference>
<gene>
    <name evidence="1" type="ORF">NCTC13532_01177</name>
</gene>
<evidence type="ECO:0000313" key="2">
    <source>
        <dbReference type="Proteomes" id="UP000254282"/>
    </source>
</evidence>
<dbReference type="Proteomes" id="UP000254282">
    <property type="component" value="Unassembled WGS sequence"/>
</dbReference>
<reference evidence="1 2" key="1">
    <citation type="submission" date="2018-06" db="EMBL/GenBank/DDBJ databases">
        <authorList>
            <consortium name="Pathogen Informatics"/>
            <person name="Doyle S."/>
        </authorList>
    </citation>
    <scope>NUCLEOTIDE SEQUENCE [LARGE SCALE GENOMIC DNA]</scope>
    <source>
        <strain evidence="1 2">NCTC13532</strain>
    </source>
</reference>